<feature type="region of interest" description="Disordered" evidence="3">
    <location>
        <begin position="1423"/>
        <end position="1451"/>
    </location>
</feature>
<feature type="compositionally biased region" description="Polar residues" evidence="3">
    <location>
        <begin position="742"/>
        <end position="751"/>
    </location>
</feature>
<dbReference type="Pfam" id="PF00618">
    <property type="entry name" value="RasGEF_N"/>
    <property type="match status" value="1"/>
</dbReference>
<feature type="region of interest" description="Disordered" evidence="3">
    <location>
        <begin position="1203"/>
        <end position="1223"/>
    </location>
</feature>
<dbReference type="Gene3D" id="1.10.840.10">
    <property type="entry name" value="Ras guanine-nucleotide exchange factors catalytic domain"/>
    <property type="match status" value="1"/>
</dbReference>
<dbReference type="PANTHER" id="PTHR23113:SF363">
    <property type="entry name" value="PROTEIN SON OF SEVENLESS"/>
    <property type="match status" value="1"/>
</dbReference>
<evidence type="ECO:0000256" key="3">
    <source>
        <dbReference type="SAM" id="MobiDB-lite"/>
    </source>
</evidence>
<feature type="region of interest" description="Disordered" evidence="3">
    <location>
        <begin position="819"/>
        <end position="841"/>
    </location>
</feature>
<proteinExistence type="predicted"/>
<feature type="compositionally biased region" description="Low complexity" evidence="3">
    <location>
        <begin position="1297"/>
        <end position="1310"/>
    </location>
</feature>
<dbReference type="Pfam" id="PF00617">
    <property type="entry name" value="RasGEF"/>
    <property type="match status" value="1"/>
</dbReference>
<dbReference type="SMART" id="SM00229">
    <property type="entry name" value="RasGEFN"/>
    <property type="match status" value="1"/>
</dbReference>
<evidence type="ECO:0000313" key="6">
    <source>
        <dbReference type="EMBL" id="KAF2083218.1"/>
    </source>
</evidence>
<feature type="region of interest" description="Disordered" evidence="3">
    <location>
        <begin position="1368"/>
        <end position="1409"/>
    </location>
</feature>
<dbReference type="InterPro" id="IPR000651">
    <property type="entry name" value="Ras-like_Gua-exchang_fac_N"/>
</dbReference>
<dbReference type="OrthoDB" id="10254377at2759"/>
<feature type="region of interest" description="Disordered" evidence="3">
    <location>
        <begin position="918"/>
        <end position="962"/>
    </location>
</feature>
<sequence>MPAQHAPRPRDPLPANIIPADGLKAKTAALTPNSRKFHGRLNSLKRAKNSTDQLRQRQRTASISSSSVLRASQDDARAGSRFAVGNVGSNGVIYLRPVAPRAATPRSRPPHQPSFAFPPATPPDNAVIDFRGPRPSNGLHESFPSGSHTPTPTPTPPIAFNPPKKKKHSPPPSKRVNHVRSHSFSTVDDFSISHTGDSNTFKVVIDRPKAARPRTADTADFPVLEVPIPSYRLGTPRFSDRGTAILRSSVYTRTSGTDDFRSSFFSRAAPEYNKLFPVPPGMVPHSHASRRFSDCSQQPYFSRPFAMDRPSTQPSSSQPSSTSLGPQIYDALTTNPDDSAVVRYSPTGEIIAATPSRLIAHITSPSFLDYELLSDFFLTFRSYLSIRQLVDYLIARLRWAVERADDFGRIVRVRTFVALRHWILNYFVDDFVPRFSVRSHFCKLVNELYRDLQTREDGGAGDLKIIGELKKCWRRTCALYWDDEGVIGVDDPDADILPGGKFEEDAPEAPLPQTSRPNTQENVCSRKGKSAGLSLHAGLVLAGTYGTEKQAEAQETSHHLQQQSMASNPFSQNTNDAPLSPGSETSMQVASCSLPLRGFYRAEQPSNSSLHPHPVPARVSINGGISGSMRGRKAGHNHQRSGSFSDALRDHRVRPSLSRKPTAHSEEITIFVPGSLVRGAMYQPDSPYINLKRQSMRAIKSHFDMVLDTCTPPGTAKSNLTVNPGMKKILGSVRRALSNRQAMSSSYNDGTNGDRDGSDTNSMGTSAYAQGGSNSAPGTSRRHHPRERTQMRVDALAARVNDSFQRALSQELEREQQLRHSVNIHQRSEPLGEGHLPSLGRQQSAVTNVTLGSRSIVIMDDTGAPPVPQMSDAVQNHLSSGVPLNMYERGSQFGISGEISDSSRSNVEPLVSLDQMNAQSSASASARNTKQWAASLSRATSGRPSLRPSLLRHSQSMRGSARLSGSMSLRRFASFHSGLIRHKQGISEDLNTVSDVMDRSSANDPFYLDRPPARQLRRRPGGDLRAVDNVHDLEAAPRPISTGSVSNFAHSVANSIAFPRGYTSVMPADVNCERRTGEPEPLLPEVPQSSRRSVSLVATHSSQPNLRPSFEAEVARLAALPDDEDDGGIESALAKLEGKFEKKTPENSPSRETFYIPGDAIEPENTTAPAPSPEIKRAHREEELGEASPPRQTLTQGASIYQMSQSSDPTTLPRQQGHSVIGSESSYSSIPLLERGFSDIAAATRKRLEQTRESARVAPLLPARFRPPMELNAASLNSSLEHVEETDSMRRIPRGGTMPMSPKSPTSPMSINTHKSFLLDDHEDLDDISSAMSTSRSNSAHYSHGVRSFFDDEPAHLEFDDRILPHPLRLPASPRVHSMEKPQSSGQDAPTEFHQGLPTPGLTPTMTHQGLDRLTTRNDSKGIELDTVKPSPFQPQFQPPQQQRPPTAETPRHIPFTLLYDSETLAQQFTLIEKDALDEIDWKELIELRWKQSSPNIRDWVEYLRTTSSHGVDVVIARFNVMVKWALSECVLTESLEERVRCIVKYIHIAAHCRRLRNYATMYQITIALLSTDCARLTRTWDAVPAGEKRTLRELERLVQPLRNFQALRMEMECSRLEEGCVPFVGLYTRDLIYNAQKPAYVGGETAAGPGAEPLVNFERHHTAASIVKNLLRLLEASSRYNFKPVPEVISKCLWMAALDDEEIARRSRELE</sequence>
<dbReference type="InterPro" id="IPR023578">
    <property type="entry name" value="Ras_GEF_dom_sf"/>
</dbReference>
<feature type="region of interest" description="Disordered" evidence="3">
    <location>
        <begin position="497"/>
        <end position="527"/>
    </location>
</feature>
<feature type="compositionally biased region" description="Basic residues" evidence="3">
    <location>
        <begin position="163"/>
        <end position="178"/>
    </location>
</feature>
<dbReference type="PROSITE" id="PS50212">
    <property type="entry name" value="RASGEF_NTER"/>
    <property type="match status" value="1"/>
</dbReference>
<evidence type="ECO:0000256" key="1">
    <source>
        <dbReference type="ARBA" id="ARBA00022658"/>
    </source>
</evidence>
<feature type="domain" description="N-terminal Ras-GEF" evidence="5">
    <location>
        <begin position="346"/>
        <end position="470"/>
    </location>
</feature>
<feature type="region of interest" description="Disordered" evidence="3">
    <location>
        <begin position="30"/>
        <end position="76"/>
    </location>
</feature>
<dbReference type="InterPro" id="IPR008937">
    <property type="entry name" value="Ras-like_GEF"/>
</dbReference>
<evidence type="ECO:0000259" key="5">
    <source>
        <dbReference type="PROSITE" id="PS50212"/>
    </source>
</evidence>
<accession>A0A9P4LVP1</accession>
<feature type="compositionally biased region" description="Basic residues" evidence="3">
    <location>
        <begin position="35"/>
        <end position="48"/>
    </location>
</feature>
<gene>
    <name evidence="6" type="ORF">K490DRAFT_70031</name>
</gene>
<dbReference type="Gene3D" id="1.20.870.10">
    <property type="entry name" value="Son of sevenless (SoS) protein Chain: S domain 1"/>
    <property type="match status" value="1"/>
</dbReference>
<protein>
    <recommendedName>
        <fullName evidence="8">Ras GEF</fullName>
    </recommendedName>
</protein>
<dbReference type="GO" id="GO:0005085">
    <property type="term" value="F:guanyl-nucleotide exchange factor activity"/>
    <property type="evidence" value="ECO:0007669"/>
    <property type="project" value="UniProtKB-KW"/>
</dbReference>
<name>A0A9P4LVP1_9PEZI</name>
<keyword evidence="1 2" id="KW-0344">Guanine-nucleotide releasing factor</keyword>
<feature type="compositionally biased region" description="Basic residues" evidence="3">
    <location>
        <begin position="630"/>
        <end position="639"/>
    </location>
</feature>
<feature type="region of interest" description="Disordered" evidence="3">
    <location>
        <begin position="742"/>
        <end position="788"/>
    </location>
</feature>
<feature type="region of interest" description="Disordered" evidence="3">
    <location>
        <begin position="102"/>
        <end position="178"/>
    </location>
</feature>
<organism evidence="6 7">
    <name type="scientific">Saccharata proteae CBS 121410</name>
    <dbReference type="NCBI Taxonomy" id="1314787"/>
    <lineage>
        <taxon>Eukaryota</taxon>
        <taxon>Fungi</taxon>
        <taxon>Dikarya</taxon>
        <taxon>Ascomycota</taxon>
        <taxon>Pezizomycotina</taxon>
        <taxon>Dothideomycetes</taxon>
        <taxon>Dothideomycetes incertae sedis</taxon>
        <taxon>Botryosphaeriales</taxon>
        <taxon>Saccharataceae</taxon>
        <taxon>Saccharata</taxon>
    </lineage>
</organism>
<keyword evidence="7" id="KW-1185">Reference proteome</keyword>
<feature type="compositionally biased region" description="Polar residues" evidence="3">
    <location>
        <begin position="759"/>
        <end position="778"/>
    </location>
</feature>
<feature type="compositionally biased region" description="Polar residues" evidence="3">
    <location>
        <begin position="512"/>
        <end position="523"/>
    </location>
</feature>
<dbReference type="GO" id="GO:0005886">
    <property type="term" value="C:plasma membrane"/>
    <property type="evidence" value="ECO:0007669"/>
    <property type="project" value="TreeGrafter"/>
</dbReference>
<dbReference type="Proteomes" id="UP000799776">
    <property type="component" value="Unassembled WGS sequence"/>
</dbReference>
<dbReference type="InterPro" id="IPR036964">
    <property type="entry name" value="RASGEF_cat_dom_sf"/>
</dbReference>
<comment type="caution">
    <text evidence="6">The sequence shown here is derived from an EMBL/GenBank/DDBJ whole genome shotgun (WGS) entry which is preliminary data.</text>
</comment>
<evidence type="ECO:0000259" key="4">
    <source>
        <dbReference type="PROSITE" id="PS50009"/>
    </source>
</evidence>
<feature type="region of interest" description="Disordered" evidence="3">
    <location>
        <begin position="1278"/>
        <end position="1313"/>
    </location>
</feature>
<feature type="compositionally biased region" description="Basic and acidic residues" evidence="3">
    <location>
        <begin position="1281"/>
        <end position="1290"/>
    </location>
</feature>
<feature type="region of interest" description="Disordered" evidence="3">
    <location>
        <begin position="549"/>
        <end position="588"/>
    </location>
</feature>
<feature type="compositionally biased region" description="Low complexity" evidence="3">
    <location>
        <begin position="1434"/>
        <end position="1446"/>
    </location>
</feature>
<feature type="compositionally biased region" description="Low complexity" evidence="3">
    <location>
        <begin position="1396"/>
        <end position="1405"/>
    </location>
</feature>
<feature type="compositionally biased region" description="Polar residues" evidence="3">
    <location>
        <begin position="952"/>
        <end position="962"/>
    </location>
</feature>
<dbReference type="GO" id="GO:0007265">
    <property type="term" value="P:Ras protein signal transduction"/>
    <property type="evidence" value="ECO:0007669"/>
    <property type="project" value="TreeGrafter"/>
</dbReference>
<feature type="region of interest" description="Disordered" evidence="3">
    <location>
        <begin position="603"/>
        <end position="661"/>
    </location>
</feature>
<feature type="region of interest" description="Disordered" evidence="3">
    <location>
        <begin position="303"/>
        <end position="329"/>
    </location>
</feature>
<dbReference type="SUPFAM" id="SSF48366">
    <property type="entry name" value="Ras GEF"/>
    <property type="match status" value="1"/>
</dbReference>
<feature type="compositionally biased region" description="Pro residues" evidence="3">
    <location>
        <begin position="151"/>
        <end position="160"/>
    </location>
</feature>
<feature type="compositionally biased region" description="Basic and acidic residues" evidence="3">
    <location>
        <begin position="549"/>
        <end position="558"/>
    </location>
</feature>
<dbReference type="CDD" id="cd06224">
    <property type="entry name" value="REM"/>
    <property type="match status" value="1"/>
</dbReference>
<reference evidence="6" key="1">
    <citation type="journal article" date="2020" name="Stud. Mycol.">
        <title>101 Dothideomycetes genomes: a test case for predicting lifestyles and emergence of pathogens.</title>
        <authorList>
            <person name="Haridas S."/>
            <person name="Albert R."/>
            <person name="Binder M."/>
            <person name="Bloem J."/>
            <person name="Labutti K."/>
            <person name="Salamov A."/>
            <person name="Andreopoulos B."/>
            <person name="Baker S."/>
            <person name="Barry K."/>
            <person name="Bills G."/>
            <person name="Bluhm B."/>
            <person name="Cannon C."/>
            <person name="Castanera R."/>
            <person name="Culley D."/>
            <person name="Daum C."/>
            <person name="Ezra D."/>
            <person name="Gonzalez J."/>
            <person name="Henrissat B."/>
            <person name="Kuo A."/>
            <person name="Liang C."/>
            <person name="Lipzen A."/>
            <person name="Lutzoni F."/>
            <person name="Magnuson J."/>
            <person name="Mondo S."/>
            <person name="Nolan M."/>
            <person name="Ohm R."/>
            <person name="Pangilinan J."/>
            <person name="Park H.-J."/>
            <person name="Ramirez L."/>
            <person name="Alfaro M."/>
            <person name="Sun H."/>
            <person name="Tritt A."/>
            <person name="Yoshinaga Y."/>
            <person name="Zwiers L.-H."/>
            <person name="Turgeon B."/>
            <person name="Goodwin S."/>
            <person name="Spatafora J."/>
            <person name="Crous P."/>
            <person name="Grigoriev I."/>
        </authorList>
    </citation>
    <scope>NUCLEOTIDE SEQUENCE</scope>
    <source>
        <strain evidence="6">CBS 121410</strain>
    </source>
</reference>
<dbReference type="EMBL" id="ML978827">
    <property type="protein sequence ID" value="KAF2083218.1"/>
    <property type="molecule type" value="Genomic_DNA"/>
</dbReference>
<feature type="compositionally biased region" description="Low complexity" evidence="3">
    <location>
        <begin position="310"/>
        <end position="323"/>
    </location>
</feature>
<dbReference type="InterPro" id="IPR001895">
    <property type="entry name" value="RASGEF_cat_dom"/>
</dbReference>
<evidence type="ECO:0000313" key="7">
    <source>
        <dbReference type="Proteomes" id="UP000799776"/>
    </source>
</evidence>
<dbReference type="PROSITE" id="PS50009">
    <property type="entry name" value="RASGEF_CAT"/>
    <property type="match status" value="1"/>
</dbReference>
<feature type="compositionally biased region" description="Polar residues" evidence="3">
    <location>
        <begin position="927"/>
        <end position="943"/>
    </location>
</feature>
<dbReference type="SMART" id="SM00147">
    <property type="entry name" value="RasGEF"/>
    <property type="match status" value="1"/>
</dbReference>
<evidence type="ECO:0000256" key="2">
    <source>
        <dbReference type="PROSITE-ProRule" id="PRU00168"/>
    </source>
</evidence>
<feature type="domain" description="Ras-GEF" evidence="4">
    <location>
        <begin position="1461"/>
        <end position="1708"/>
    </location>
</feature>
<dbReference type="PANTHER" id="PTHR23113">
    <property type="entry name" value="GUANINE NUCLEOTIDE EXCHANGE FACTOR"/>
    <property type="match status" value="1"/>
</dbReference>
<feature type="compositionally biased region" description="Polar residues" evidence="3">
    <location>
        <begin position="1203"/>
        <end position="1218"/>
    </location>
</feature>
<feature type="compositionally biased region" description="Polar residues" evidence="3">
    <location>
        <begin position="559"/>
        <end position="588"/>
    </location>
</feature>
<evidence type="ECO:0008006" key="8">
    <source>
        <dbReference type="Google" id="ProtNLM"/>
    </source>
</evidence>
<feature type="region of interest" description="Disordered" evidence="3">
    <location>
        <begin position="1140"/>
        <end position="1172"/>
    </location>
</feature>